<proteinExistence type="predicted"/>
<evidence type="ECO:0000313" key="1">
    <source>
        <dbReference type="EMBL" id="KYF68397.1"/>
    </source>
</evidence>
<protein>
    <submittedName>
        <fullName evidence="1">Uncharacterized protein</fullName>
    </submittedName>
</protein>
<gene>
    <name evidence="1" type="ORF">BE15_26740</name>
</gene>
<organism evidence="1 2">
    <name type="scientific">Sorangium cellulosum</name>
    <name type="common">Polyangium cellulosum</name>
    <dbReference type="NCBI Taxonomy" id="56"/>
    <lineage>
        <taxon>Bacteria</taxon>
        <taxon>Pseudomonadati</taxon>
        <taxon>Myxococcota</taxon>
        <taxon>Polyangia</taxon>
        <taxon>Polyangiales</taxon>
        <taxon>Polyangiaceae</taxon>
        <taxon>Sorangium</taxon>
    </lineage>
</organism>
<dbReference type="EMBL" id="JEMA01000572">
    <property type="protein sequence ID" value="KYF68397.1"/>
    <property type="molecule type" value="Genomic_DNA"/>
</dbReference>
<comment type="caution">
    <text evidence="1">The sequence shown here is derived from an EMBL/GenBank/DDBJ whole genome shotgun (WGS) entry which is preliminary data.</text>
</comment>
<dbReference type="AlphaFoldDB" id="A0A150QK69"/>
<dbReference type="OrthoDB" id="5499575at2"/>
<reference evidence="1 2" key="1">
    <citation type="submission" date="2014-02" db="EMBL/GenBank/DDBJ databases">
        <title>The small core and large imbalanced accessory genome model reveals a collaborative survival strategy of Sorangium cellulosum strains in nature.</title>
        <authorList>
            <person name="Han K."/>
            <person name="Peng R."/>
            <person name="Blom J."/>
            <person name="Li Y.-Z."/>
        </authorList>
    </citation>
    <scope>NUCLEOTIDE SEQUENCE [LARGE SCALE GENOMIC DNA]</scope>
    <source>
        <strain evidence="1 2">So0008-312</strain>
    </source>
</reference>
<dbReference type="RefSeq" id="WP_061609119.1">
    <property type="nucleotide sequence ID" value="NZ_JEMA01000572.1"/>
</dbReference>
<sequence>MPADPITAAQLFERFFAPHYPPDALADLASARSTDANPAGNPSILAQIEHAAEVFARLAPGAFGAPDLGLDFSDASVHRLGAALTRERRDAWLAPAEGARDADGAPTRSGAGEPPMIVTLVTHGALYVGACVARNHGGTWLVRRPLWESLVRLESRAGTGDLAIFQWWLKALSDEEIGRGRLVDRYRTHVEVPTFDAEQLPILAAGDRRIPRLAKVRYDTLYKHLRAHLPELRSVGEDFPSPERFEEMGFKSMDFALLGGGRMLLMHGATAEGVHLFWLDASGFVKSVYYPADSFPAHVVQVEGQKVRVIVPVRGETQAHEMLWWGA</sequence>
<accession>A0A150QK69</accession>
<dbReference type="Proteomes" id="UP000075260">
    <property type="component" value="Unassembled WGS sequence"/>
</dbReference>
<evidence type="ECO:0000313" key="2">
    <source>
        <dbReference type="Proteomes" id="UP000075260"/>
    </source>
</evidence>
<name>A0A150QK69_SORCE</name>